<dbReference type="OrthoDB" id="3214267at2"/>
<dbReference type="Proteomes" id="UP000179769">
    <property type="component" value="Unassembled WGS sequence"/>
</dbReference>
<dbReference type="EMBL" id="MAXA01000191">
    <property type="protein sequence ID" value="OHV29534.1"/>
    <property type="molecule type" value="Genomic_DNA"/>
</dbReference>
<protein>
    <submittedName>
        <fullName evidence="2">Uncharacterized protein</fullName>
    </submittedName>
</protein>
<name>A0A1S1QBB8_9ACTN</name>
<evidence type="ECO:0000256" key="1">
    <source>
        <dbReference type="SAM" id="MobiDB-lite"/>
    </source>
</evidence>
<reference evidence="3" key="1">
    <citation type="submission" date="2016-07" db="EMBL/GenBank/DDBJ databases">
        <title>Frankia sp. NRRL B-16219 Genome sequencing.</title>
        <authorList>
            <person name="Ghodhbane-Gtari F."/>
            <person name="Swanson E."/>
            <person name="Gueddou A."/>
            <person name="Louati M."/>
            <person name="Nouioui I."/>
            <person name="Hezbri K."/>
            <person name="Abebe-Akele F."/>
            <person name="Simpson S."/>
            <person name="Morris K."/>
            <person name="Thomas K."/>
            <person name="Gtari M."/>
            <person name="Tisa L.S."/>
        </authorList>
    </citation>
    <scope>NUCLEOTIDE SEQUENCE [LARGE SCALE GENOMIC DNA]</scope>
    <source>
        <strain evidence="3">NRRL B-16219</strain>
    </source>
</reference>
<evidence type="ECO:0000313" key="2">
    <source>
        <dbReference type="EMBL" id="OHV29534.1"/>
    </source>
</evidence>
<sequence>MNLTSSDRPGLYQKLAARRAVRRMRHEFDLVISSTETPAARQEIQAIYTRHNAASGPSVVPGQRKVDDSEVSADATERD</sequence>
<feature type="region of interest" description="Disordered" evidence="1">
    <location>
        <begin position="52"/>
        <end position="79"/>
    </location>
</feature>
<evidence type="ECO:0000313" key="3">
    <source>
        <dbReference type="Proteomes" id="UP000179769"/>
    </source>
</evidence>
<organism evidence="2 3">
    <name type="scientific">Parafrankia soli</name>
    <dbReference type="NCBI Taxonomy" id="2599596"/>
    <lineage>
        <taxon>Bacteria</taxon>
        <taxon>Bacillati</taxon>
        <taxon>Actinomycetota</taxon>
        <taxon>Actinomycetes</taxon>
        <taxon>Frankiales</taxon>
        <taxon>Frankiaceae</taxon>
        <taxon>Parafrankia</taxon>
    </lineage>
</organism>
<keyword evidence="3" id="KW-1185">Reference proteome</keyword>
<accession>A0A1S1QBB8</accession>
<dbReference type="RefSeq" id="WP_020461788.1">
    <property type="nucleotide sequence ID" value="NZ_JBFLUH010000054.1"/>
</dbReference>
<gene>
    <name evidence="2" type="ORF">BBK14_17085</name>
</gene>
<comment type="caution">
    <text evidence="2">The sequence shown here is derived from an EMBL/GenBank/DDBJ whole genome shotgun (WGS) entry which is preliminary data.</text>
</comment>
<proteinExistence type="predicted"/>
<dbReference type="AlphaFoldDB" id="A0A1S1QBB8"/>